<comment type="caution">
    <text evidence="1">The sequence shown here is derived from an EMBL/GenBank/DDBJ whole genome shotgun (WGS) entry which is preliminary data.</text>
</comment>
<dbReference type="PANTHER" id="PTHR38767:SF1">
    <property type="entry name" value="DNA POLYMERASE III SUBUNIT CHI"/>
    <property type="match status" value="1"/>
</dbReference>
<gene>
    <name evidence="1" type="ORF">CYR32_05115</name>
</gene>
<dbReference type="Gene3D" id="3.40.50.10110">
    <property type="entry name" value="DNA polymerase III subunit chi"/>
    <property type="match status" value="1"/>
</dbReference>
<dbReference type="EMBL" id="PJZH01000003">
    <property type="protein sequence ID" value="PLR38382.1"/>
    <property type="molecule type" value="Genomic_DNA"/>
</dbReference>
<evidence type="ECO:0000313" key="1">
    <source>
        <dbReference type="EMBL" id="PLR38382.1"/>
    </source>
</evidence>
<dbReference type="OrthoDB" id="5297568at2"/>
<dbReference type="GO" id="GO:0003887">
    <property type="term" value="F:DNA-directed DNA polymerase activity"/>
    <property type="evidence" value="ECO:0007669"/>
    <property type="project" value="InterPro"/>
</dbReference>
<dbReference type="InterPro" id="IPR036768">
    <property type="entry name" value="PolIII_chi_sf"/>
</dbReference>
<dbReference type="FunFam" id="3.40.50.10110:FF:000001">
    <property type="entry name" value="DNA polymerase III subunit chi"/>
    <property type="match status" value="1"/>
</dbReference>
<dbReference type="Pfam" id="PF04364">
    <property type="entry name" value="DNA_pol3_chi"/>
    <property type="match status" value="1"/>
</dbReference>
<protein>
    <submittedName>
        <fullName evidence="1">DNA polymerase III subunit chi</fullName>
    </submittedName>
</protein>
<dbReference type="InterPro" id="IPR007459">
    <property type="entry name" value="DNA_pol3_chi"/>
</dbReference>
<sequence>MKNATFYLLESETDATGMIAHEALACDLAAARWRAGKRVLIACEDQQQAQRLDDALWQREPDAFVPHNLAGEGPRYGAPVEICWPGKRGNAPRDLLISLMPQFADFATAFHEVIDFVPYPDSLKQLARDRYKAYRSVGFHLTTAQPPTY</sequence>
<keyword evidence="2" id="KW-1185">Reference proteome</keyword>
<dbReference type="RefSeq" id="WP_101823286.1">
    <property type="nucleotide sequence ID" value="NZ_PJZH01000003.1"/>
</dbReference>
<dbReference type="GO" id="GO:0003677">
    <property type="term" value="F:DNA binding"/>
    <property type="evidence" value="ECO:0007669"/>
    <property type="project" value="InterPro"/>
</dbReference>
<accession>A0A2N5E8Z9</accession>
<name>A0A2N5E8Z9_9GAMM</name>
<evidence type="ECO:0000313" key="2">
    <source>
        <dbReference type="Proteomes" id="UP000234503"/>
    </source>
</evidence>
<dbReference type="GO" id="GO:0032298">
    <property type="term" value="P:positive regulation of DNA-templated DNA replication initiation"/>
    <property type="evidence" value="ECO:0007669"/>
    <property type="project" value="TreeGrafter"/>
</dbReference>
<dbReference type="PANTHER" id="PTHR38767">
    <property type="entry name" value="DNA POLYMERASE III SUBUNIT CHI"/>
    <property type="match status" value="1"/>
</dbReference>
<dbReference type="Proteomes" id="UP000234503">
    <property type="component" value="Unassembled WGS sequence"/>
</dbReference>
<reference evidence="1 2" key="1">
    <citation type="submission" date="2017-12" db="EMBL/GenBank/DDBJ databases">
        <title>Characterization of six clinical isolates of Enterochimera gen. nov., a novel genus of the Yersiniaciae family and the three species Enterochimera arupensis sp. nov., Enterochimera coloradensis sp. nov, and Enterochimera californica sp. nov.</title>
        <authorList>
            <person name="Rossi A."/>
            <person name="Fisher M."/>
        </authorList>
    </citation>
    <scope>NUCLEOTIDE SEQUENCE [LARGE SCALE GENOMIC DNA]</scope>
    <source>
        <strain evidence="2">2016-Iso4</strain>
    </source>
</reference>
<dbReference type="SUPFAM" id="SSF102400">
    <property type="entry name" value="DNA polymerase III chi subunit"/>
    <property type="match status" value="1"/>
</dbReference>
<proteinExistence type="predicted"/>
<organism evidence="1 2">
    <name type="scientific">Chimaeribacter coloradensis</name>
    <dbReference type="NCBI Taxonomy" id="2060068"/>
    <lineage>
        <taxon>Bacteria</taxon>
        <taxon>Pseudomonadati</taxon>
        <taxon>Pseudomonadota</taxon>
        <taxon>Gammaproteobacteria</taxon>
        <taxon>Enterobacterales</taxon>
        <taxon>Yersiniaceae</taxon>
        <taxon>Chimaeribacter</taxon>
    </lineage>
</organism>
<dbReference type="GO" id="GO:0006260">
    <property type="term" value="P:DNA replication"/>
    <property type="evidence" value="ECO:0007669"/>
    <property type="project" value="InterPro"/>
</dbReference>
<dbReference type="AlphaFoldDB" id="A0A2N5E8Z9"/>